<evidence type="ECO:0000313" key="17">
    <source>
        <dbReference type="EMBL" id="PTW45967.1"/>
    </source>
</evidence>
<dbReference type="SUPFAM" id="SSF82114">
    <property type="entry name" value="Riboflavin kinase-like"/>
    <property type="match status" value="1"/>
</dbReference>
<keyword evidence="12" id="KW-0511">Multifunctional enzyme</keyword>
<comment type="catalytic activity">
    <reaction evidence="13 15">
        <text>riboflavin + ATP = FMN + ADP + H(+)</text>
        <dbReference type="Rhea" id="RHEA:14357"/>
        <dbReference type="ChEBI" id="CHEBI:15378"/>
        <dbReference type="ChEBI" id="CHEBI:30616"/>
        <dbReference type="ChEBI" id="CHEBI:57986"/>
        <dbReference type="ChEBI" id="CHEBI:58210"/>
        <dbReference type="ChEBI" id="CHEBI:456216"/>
        <dbReference type="EC" id="2.7.1.26"/>
    </reaction>
</comment>
<dbReference type="InterPro" id="IPR015865">
    <property type="entry name" value="Riboflavin_kinase_bac/euk"/>
</dbReference>
<evidence type="ECO:0000256" key="4">
    <source>
        <dbReference type="ARBA" id="ARBA00022630"/>
    </source>
</evidence>
<dbReference type="NCBIfam" id="NF004160">
    <property type="entry name" value="PRK05627.1-3"/>
    <property type="match status" value="1"/>
</dbReference>
<keyword evidence="9 15" id="KW-0418">Kinase</keyword>
<comment type="catalytic activity">
    <reaction evidence="14 15">
        <text>FMN + ATP + H(+) = FAD + diphosphate</text>
        <dbReference type="Rhea" id="RHEA:17237"/>
        <dbReference type="ChEBI" id="CHEBI:15378"/>
        <dbReference type="ChEBI" id="CHEBI:30616"/>
        <dbReference type="ChEBI" id="CHEBI:33019"/>
        <dbReference type="ChEBI" id="CHEBI:57692"/>
        <dbReference type="ChEBI" id="CHEBI:58210"/>
        <dbReference type="EC" id="2.7.7.2"/>
    </reaction>
</comment>
<organism evidence="17 18">
    <name type="scientific">Sphingomonas faeni</name>
    <dbReference type="NCBI Taxonomy" id="185950"/>
    <lineage>
        <taxon>Bacteria</taxon>
        <taxon>Pseudomonadati</taxon>
        <taxon>Pseudomonadota</taxon>
        <taxon>Alphaproteobacteria</taxon>
        <taxon>Sphingomonadales</taxon>
        <taxon>Sphingomonadaceae</taxon>
        <taxon>Sphingomonas</taxon>
    </lineage>
</organism>
<dbReference type="EC" id="2.7.7.2" evidence="15"/>
<evidence type="ECO:0000256" key="3">
    <source>
        <dbReference type="ARBA" id="ARBA00005201"/>
    </source>
</evidence>
<evidence type="ECO:0000256" key="9">
    <source>
        <dbReference type="ARBA" id="ARBA00022777"/>
    </source>
</evidence>
<reference evidence="17 18" key="1">
    <citation type="submission" date="2018-04" db="EMBL/GenBank/DDBJ databases">
        <title>Genomic Encyclopedia of Type Strains, Phase III (KMG-III): the genomes of soil and plant-associated and newly described type strains.</title>
        <authorList>
            <person name="Whitman W."/>
        </authorList>
    </citation>
    <scope>NUCLEOTIDE SEQUENCE [LARGE SCALE GENOMIC DNA]</scope>
    <source>
        <strain evidence="17 18">MA-olki</strain>
    </source>
</reference>
<name>A0A2T5U380_9SPHN</name>
<dbReference type="UniPathway" id="UPA00276">
    <property type="reaction ID" value="UER00406"/>
</dbReference>
<dbReference type="NCBIfam" id="TIGR00083">
    <property type="entry name" value="ribF"/>
    <property type="match status" value="1"/>
</dbReference>
<dbReference type="FunFam" id="3.40.50.620:FF:000021">
    <property type="entry name" value="Riboflavin biosynthesis protein"/>
    <property type="match status" value="1"/>
</dbReference>
<evidence type="ECO:0000256" key="8">
    <source>
        <dbReference type="ARBA" id="ARBA00022741"/>
    </source>
</evidence>
<evidence type="ECO:0000256" key="7">
    <source>
        <dbReference type="ARBA" id="ARBA00022695"/>
    </source>
</evidence>
<dbReference type="GO" id="GO:0005524">
    <property type="term" value="F:ATP binding"/>
    <property type="evidence" value="ECO:0007669"/>
    <property type="project" value="UniProtKB-UniRule"/>
</dbReference>
<evidence type="ECO:0000256" key="11">
    <source>
        <dbReference type="ARBA" id="ARBA00022840"/>
    </source>
</evidence>
<proteinExistence type="inferred from homology"/>
<dbReference type="GO" id="GO:0009231">
    <property type="term" value="P:riboflavin biosynthetic process"/>
    <property type="evidence" value="ECO:0007669"/>
    <property type="project" value="InterPro"/>
</dbReference>
<evidence type="ECO:0000259" key="16">
    <source>
        <dbReference type="SMART" id="SM00904"/>
    </source>
</evidence>
<dbReference type="PANTHER" id="PTHR22749">
    <property type="entry name" value="RIBOFLAVIN KINASE/FMN ADENYLYLTRANSFERASE"/>
    <property type="match status" value="1"/>
</dbReference>
<dbReference type="AlphaFoldDB" id="A0A2T5U380"/>
<evidence type="ECO:0000256" key="15">
    <source>
        <dbReference type="PIRNR" id="PIRNR004491"/>
    </source>
</evidence>
<comment type="pathway">
    <text evidence="3 15">Cofactor biosynthesis; FMN biosynthesis; FMN from riboflavin (ATP route): step 1/1.</text>
</comment>
<comment type="caution">
    <text evidence="17">The sequence shown here is derived from an EMBL/GenBank/DDBJ whole genome shotgun (WGS) entry which is preliminary data.</text>
</comment>
<accession>A0A2T5U380</accession>
<evidence type="ECO:0000256" key="6">
    <source>
        <dbReference type="ARBA" id="ARBA00022679"/>
    </source>
</evidence>
<feature type="domain" description="Riboflavin kinase" evidence="16">
    <location>
        <begin position="204"/>
        <end position="328"/>
    </location>
</feature>
<protein>
    <recommendedName>
        <fullName evidence="15">Riboflavin biosynthesis protein</fullName>
    </recommendedName>
    <domain>
        <recommendedName>
            <fullName evidence="15">Riboflavin kinase</fullName>
            <ecNumber evidence="15">2.7.1.26</ecNumber>
        </recommendedName>
        <alternativeName>
            <fullName evidence="15">Flavokinase</fullName>
        </alternativeName>
    </domain>
    <domain>
        <recommendedName>
            <fullName evidence="15">FMN adenylyltransferase</fullName>
            <ecNumber evidence="15">2.7.7.2</ecNumber>
        </recommendedName>
        <alternativeName>
            <fullName evidence="15">FAD pyrophosphorylase</fullName>
        </alternativeName>
        <alternativeName>
            <fullName evidence="15">FAD synthase</fullName>
        </alternativeName>
    </domain>
</protein>
<dbReference type="CDD" id="cd02064">
    <property type="entry name" value="FAD_synthetase_N"/>
    <property type="match status" value="1"/>
</dbReference>
<evidence type="ECO:0000256" key="12">
    <source>
        <dbReference type="ARBA" id="ARBA00023268"/>
    </source>
</evidence>
<dbReference type="PANTHER" id="PTHR22749:SF6">
    <property type="entry name" value="RIBOFLAVIN KINASE"/>
    <property type="match status" value="1"/>
</dbReference>
<dbReference type="GO" id="GO:0008531">
    <property type="term" value="F:riboflavin kinase activity"/>
    <property type="evidence" value="ECO:0007669"/>
    <property type="project" value="UniProtKB-UniRule"/>
</dbReference>
<keyword evidence="11 15" id="KW-0067">ATP-binding</keyword>
<comment type="pathway">
    <text evidence="2 15">Cofactor biosynthesis; FAD biosynthesis; FAD from FMN: step 1/1.</text>
</comment>
<dbReference type="InterPro" id="IPR023468">
    <property type="entry name" value="Riboflavin_kinase"/>
</dbReference>
<comment type="function">
    <text evidence="1">Catalyzes the phosphorylation of riboflavin to FMN followed by the adenylation of FMN to FAD.</text>
</comment>
<dbReference type="InterPro" id="IPR014729">
    <property type="entry name" value="Rossmann-like_a/b/a_fold"/>
</dbReference>
<dbReference type="GO" id="GO:0003919">
    <property type="term" value="F:FMN adenylyltransferase activity"/>
    <property type="evidence" value="ECO:0007669"/>
    <property type="project" value="UniProtKB-UniRule"/>
</dbReference>
<dbReference type="GO" id="GO:0006747">
    <property type="term" value="P:FAD biosynthetic process"/>
    <property type="evidence" value="ECO:0007669"/>
    <property type="project" value="UniProtKB-UniRule"/>
</dbReference>
<dbReference type="UniPathway" id="UPA00277">
    <property type="reaction ID" value="UER00407"/>
</dbReference>
<dbReference type="Gene3D" id="2.40.30.30">
    <property type="entry name" value="Riboflavin kinase-like"/>
    <property type="match status" value="1"/>
</dbReference>
<dbReference type="InterPro" id="IPR015864">
    <property type="entry name" value="FAD_synthase"/>
</dbReference>
<evidence type="ECO:0000256" key="10">
    <source>
        <dbReference type="ARBA" id="ARBA00022827"/>
    </source>
</evidence>
<evidence type="ECO:0000256" key="13">
    <source>
        <dbReference type="ARBA" id="ARBA00047880"/>
    </source>
</evidence>
<keyword evidence="10 15" id="KW-0274">FAD</keyword>
<dbReference type="Pfam" id="PF01687">
    <property type="entry name" value="Flavokinase"/>
    <property type="match status" value="1"/>
</dbReference>
<evidence type="ECO:0000313" key="18">
    <source>
        <dbReference type="Proteomes" id="UP000244013"/>
    </source>
</evidence>
<evidence type="ECO:0000256" key="2">
    <source>
        <dbReference type="ARBA" id="ARBA00004726"/>
    </source>
</evidence>
<keyword evidence="6 15" id="KW-0808">Transferase</keyword>
<dbReference type="SUPFAM" id="SSF52374">
    <property type="entry name" value="Nucleotidylyl transferase"/>
    <property type="match status" value="1"/>
</dbReference>
<dbReference type="Proteomes" id="UP000244013">
    <property type="component" value="Unassembled WGS sequence"/>
</dbReference>
<evidence type="ECO:0000256" key="14">
    <source>
        <dbReference type="ARBA" id="ARBA00049494"/>
    </source>
</evidence>
<gene>
    <name evidence="17" type="ORF">C8J25_106219</name>
</gene>
<evidence type="ECO:0000256" key="1">
    <source>
        <dbReference type="ARBA" id="ARBA00002121"/>
    </source>
</evidence>
<dbReference type="EC" id="2.7.1.26" evidence="15"/>
<keyword evidence="8 15" id="KW-0547">Nucleotide-binding</keyword>
<dbReference type="Pfam" id="PF06574">
    <property type="entry name" value="FAD_syn"/>
    <property type="match status" value="1"/>
</dbReference>
<keyword evidence="5 15" id="KW-0288">FMN</keyword>
<dbReference type="Gene3D" id="3.40.50.620">
    <property type="entry name" value="HUPs"/>
    <property type="match status" value="1"/>
</dbReference>
<dbReference type="InterPro" id="IPR002606">
    <property type="entry name" value="Riboflavin_kinase_bac"/>
</dbReference>
<dbReference type="EMBL" id="QAYE01000006">
    <property type="protein sequence ID" value="PTW45967.1"/>
    <property type="molecule type" value="Genomic_DNA"/>
</dbReference>
<dbReference type="PIRSF" id="PIRSF004491">
    <property type="entry name" value="FAD_Synth"/>
    <property type="match status" value="1"/>
</dbReference>
<dbReference type="GO" id="GO:0009398">
    <property type="term" value="P:FMN biosynthetic process"/>
    <property type="evidence" value="ECO:0007669"/>
    <property type="project" value="UniProtKB-UniRule"/>
</dbReference>
<keyword evidence="7 15" id="KW-0548">Nucleotidyltransferase</keyword>
<dbReference type="SMART" id="SM00904">
    <property type="entry name" value="Flavokinase"/>
    <property type="match status" value="1"/>
</dbReference>
<keyword evidence="4 15" id="KW-0285">Flavoprotein</keyword>
<comment type="similarity">
    <text evidence="15">Belongs to the ribF family.</text>
</comment>
<sequence>MRETTARKDYRLSRRLVTETRMQRLDGGASIPSHLANGIVALGNFDGFHLGHQAVVARAIAGAKAEGRAALVATFDPHPVRHFRPDTAPFRLTTLDQRERLFAEAGADAMVVFNFDGDLAALTAEEFIAQRLEDNLRIGGVVTGEDFTFGKGKAGTVHTLASRGPVHGFRAETVGAVALNGETVSSTRIRDALRSGDMATATRLLTRPFAIEGMVQHGDKLGRTIGYPTANLDMGNYLRPAYGIYAVTGRLEDGRVLKGAANLGIRPSFDPPKELLEPYFFDFSEDLYGRRVEVSLVEYLRPEAKFDSLEALTTQMDADCARARAILGSSPP</sequence>
<evidence type="ECO:0000256" key="5">
    <source>
        <dbReference type="ARBA" id="ARBA00022643"/>
    </source>
</evidence>
<dbReference type="InterPro" id="IPR023465">
    <property type="entry name" value="Riboflavin_kinase_dom_sf"/>
</dbReference>